<dbReference type="PANTHER" id="PTHR11949:SF2">
    <property type="entry name" value="INTERFERON REGULATORY FACTOR 7"/>
    <property type="match status" value="1"/>
</dbReference>
<dbReference type="PROSITE" id="PS51507">
    <property type="entry name" value="IRF_2"/>
    <property type="match status" value="1"/>
</dbReference>
<dbReference type="Gene3D" id="2.60.200.10">
    <property type="match status" value="1"/>
</dbReference>
<dbReference type="InterPro" id="IPR008984">
    <property type="entry name" value="SMAD_FHA_dom_sf"/>
</dbReference>
<evidence type="ECO:0000313" key="2">
    <source>
        <dbReference type="Ensembl" id="ENSDCDP00010038526.1"/>
    </source>
</evidence>
<dbReference type="InterPro" id="IPR036388">
    <property type="entry name" value="WH-like_DNA-bd_sf"/>
</dbReference>
<dbReference type="GO" id="GO:0005634">
    <property type="term" value="C:nucleus"/>
    <property type="evidence" value="ECO:0007669"/>
    <property type="project" value="TreeGrafter"/>
</dbReference>
<reference evidence="2" key="3">
    <citation type="submission" date="2025-09" db="UniProtKB">
        <authorList>
            <consortium name="Ensembl"/>
        </authorList>
    </citation>
    <scope>IDENTIFICATION</scope>
</reference>
<feature type="domain" description="IRF tryptophan pentad repeat" evidence="1">
    <location>
        <begin position="7"/>
        <end position="110"/>
    </location>
</feature>
<protein>
    <recommendedName>
        <fullName evidence="1">IRF tryptophan pentad repeat domain-containing protein</fullName>
    </recommendedName>
</protein>
<evidence type="ECO:0000313" key="3">
    <source>
        <dbReference type="Proteomes" id="UP000694580"/>
    </source>
</evidence>
<dbReference type="GO" id="GO:0002376">
    <property type="term" value="P:immune system process"/>
    <property type="evidence" value="ECO:0007669"/>
    <property type="project" value="TreeGrafter"/>
</dbReference>
<dbReference type="Gene3D" id="1.10.10.10">
    <property type="entry name" value="Winged helix-like DNA-binding domain superfamily/Winged helix DNA-binding domain"/>
    <property type="match status" value="1"/>
</dbReference>
<dbReference type="PRINTS" id="PR00267">
    <property type="entry name" value="INTFRNREGFCT"/>
</dbReference>
<gene>
    <name evidence="2" type="primary">IRF7</name>
</gene>
<sequence>MQSVNNKPQFGPWLVQQVHSGEYEGLRWIADGIFRIPWKHNSRKDCGAGDNKIFRAWAVASGKISENPDDKAKWKTNFRCALGCLKNQFRMLDDHSNNMADPHKVYQVLTVEPGSSASQSAPLVEQSSHFADRMYAHEEMEPNDLLRDIMTLGLNNQQPVQEWNTPYNYQDPIPAQPTQYPIPVTQNTSAVPVEQPYYEVSHDLPSICDLEISIHYRRREMLKTRVSSQFVQLHFNSEMPNFNGQSLSFPTTEGLLDHKQVKYTKRILNSIQRGLLLEVCHTGIYGFRQDKCNVFASTSDPTELQGAEPRKLDPNCRVQLLSYEKYGRDLMDFRENKRGSPEYTLYLCFGEKFPDGRPLERKLILVKVVPLICREFHERAHLDGASSISSSVSLQISHNSLFDLINATFGLPTAE</sequence>
<dbReference type="SUPFAM" id="SSF46785">
    <property type="entry name" value="Winged helix' DNA-binding domain"/>
    <property type="match status" value="1"/>
</dbReference>
<dbReference type="GeneTree" id="ENSGT00940000160931"/>
<proteinExistence type="predicted"/>
<dbReference type="AlphaFoldDB" id="A0AAY4D270"/>
<dbReference type="PANTHER" id="PTHR11949">
    <property type="entry name" value="INTERFERON REGULATORY FACTOR"/>
    <property type="match status" value="1"/>
</dbReference>
<reference evidence="2" key="2">
    <citation type="submission" date="2025-08" db="UniProtKB">
        <authorList>
            <consortium name="Ensembl"/>
        </authorList>
    </citation>
    <scope>IDENTIFICATION</scope>
</reference>
<dbReference type="SMART" id="SM00348">
    <property type="entry name" value="IRF"/>
    <property type="match status" value="1"/>
</dbReference>
<accession>A0AAY4D270</accession>
<dbReference type="InterPro" id="IPR019471">
    <property type="entry name" value="Interferon_reg_factor-3"/>
</dbReference>
<reference evidence="2 3" key="1">
    <citation type="submission" date="2020-06" db="EMBL/GenBank/DDBJ databases">
        <authorList>
            <consortium name="Wellcome Sanger Institute Data Sharing"/>
        </authorList>
    </citation>
    <scope>NUCLEOTIDE SEQUENCE [LARGE SCALE GENOMIC DNA]</scope>
</reference>
<dbReference type="GO" id="GO:0045893">
    <property type="term" value="P:positive regulation of DNA-templated transcription"/>
    <property type="evidence" value="ECO:0007669"/>
    <property type="project" value="UniProtKB-ARBA"/>
</dbReference>
<dbReference type="InterPro" id="IPR001346">
    <property type="entry name" value="Interferon_reg_fact_DNA-bd_dom"/>
</dbReference>
<dbReference type="RefSeq" id="XP_028814017.1">
    <property type="nucleotide sequence ID" value="XM_028958184.1"/>
</dbReference>
<dbReference type="GO" id="GO:0000978">
    <property type="term" value="F:RNA polymerase II cis-regulatory region sequence-specific DNA binding"/>
    <property type="evidence" value="ECO:0007669"/>
    <property type="project" value="TreeGrafter"/>
</dbReference>
<dbReference type="Ensembl" id="ENSDCDT00010048186.1">
    <property type="protein sequence ID" value="ENSDCDP00010038526.1"/>
    <property type="gene ID" value="ENSDCDG00010024926.1"/>
</dbReference>
<dbReference type="SUPFAM" id="SSF49879">
    <property type="entry name" value="SMAD/FHA domain"/>
    <property type="match status" value="1"/>
</dbReference>
<name>A0AAY4D270_9TELE</name>
<dbReference type="GeneID" id="114766875"/>
<dbReference type="FunFam" id="2.60.200.10:FF:000015">
    <property type="entry name" value="Interferon regulatory factor 7"/>
    <property type="match status" value="1"/>
</dbReference>
<organism evidence="2 3">
    <name type="scientific">Denticeps clupeoides</name>
    <name type="common">denticle herring</name>
    <dbReference type="NCBI Taxonomy" id="299321"/>
    <lineage>
        <taxon>Eukaryota</taxon>
        <taxon>Metazoa</taxon>
        <taxon>Chordata</taxon>
        <taxon>Craniata</taxon>
        <taxon>Vertebrata</taxon>
        <taxon>Euteleostomi</taxon>
        <taxon>Actinopterygii</taxon>
        <taxon>Neopterygii</taxon>
        <taxon>Teleostei</taxon>
        <taxon>Clupei</taxon>
        <taxon>Clupeiformes</taxon>
        <taxon>Denticipitoidei</taxon>
        <taxon>Denticipitidae</taxon>
        <taxon>Denticeps</taxon>
    </lineage>
</organism>
<dbReference type="Proteomes" id="UP000694580">
    <property type="component" value="Chromosome 17"/>
</dbReference>
<dbReference type="GO" id="GO:0000981">
    <property type="term" value="F:DNA-binding transcription factor activity, RNA polymerase II-specific"/>
    <property type="evidence" value="ECO:0007669"/>
    <property type="project" value="TreeGrafter"/>
</dbReference>
<evidence type="ECO:0000259" key="1">
    <source>
        <dbReference type="PROSITE" id="PS51507"/>
    </source>
</evidence>
<dbReference type="Pfam" id="PF00605">
    <property type="entry name" value="IRF"/>
    <property type="match status" value="1"/>
</dbReference>
<dbReference type="CDD" id="cd00103">
    <property type="entry name" value="IRF"/>
    <property type="match status" value="1"/>
</dbReference>
<keyword evidence="3" id="KW-1185">Reference proteome</keyword>
<dbReference type="InterPro" id="IPR036390">
    <property type="entry name" value="WH_DNA-bd_sf"/>
</dbReference>
<dbReference type="Pfam" id="PF10401">
    <property type="entry name" value="IRF-3"/>
    <property type="match status" value="1"/>
</dbReference>
<dbReference type="SMART" id="SM01243">
    <property type="entry name" value="IRF-3"/>
    <property type="match status" value="1"/>
</dbReference>
<dbReference type="InterPro" id="IPR017855">
    <property type="entry name" value="SMAD-like_dom_sf"/>
</dbReference>